<dbReference type="InterPro" id="IPR036188">
    <property type="entry name" value="FAD/NAD-bd_sf"/>
</dbReference>
<protein>
    <submittedName>
        <fullName evidence="5">Glycine oxidase ThiO</fullName>
        <ecNumber evidence="5">1.4.3.19</ecNumber>
    </submittedName>
</protein>
<dbReference type="Gene3D" id="3.30.9.10">
    <property type="entry name" value="D-Amino Acid Oxidase, subunit A, domain 2"/>
    <property type="match status" value="1"/>
</dbReference>
<dbReference type="SUPFAM" id="SSF51905">
    <property type="entry name" value="FAD/NAD(P)-binding domain"/>
    <property type="match status" value="1"/>
</dbReference>
<evidence type="ECO:0000313" key="5">
    <source>
        <dbReference type="EMBL" id="VAW53044.1"/>
    </source>
</evidence>
<keyword evidence="2" id="KW-0784">Thiamine biosynthesis</keyword>
<dbReference type="GO" id="GO:0009228">
    <property type="term" value="P:thiamine biosynthetic process"/>
    <property type="evidence" value="ECO:0007669"/>
    <property type="project" value="UniProtKB-KW"/>
</dbReference>
<dbReference type="EC" id="1.4.3.19" evidence="5"/>
<keyword evidence="3 5" id="KW-0560">Oxidoreductase</keyword>
<dbReference type="EMBL" id="UOFE01000031">
    <property type="protein sequence ID" value="VAW53044.1"/>
    <property type="molecule type" value="Genomic_DNA"/>
</dbReference>
<dbReference type="InterPro" id="IPR012727">
    <property type="entry name" value="Gly_oxidase_ThiO"/>
</dbReference>
<gene>
    <name evidence="5" type="ORF">MNBD_GAMMA05-1950</name>
</gene>
<dbReference type="SUPFAM" id="SSF54373">
    <property type="entry name" value="FAD-linked reductases, C-terminal domain"/>
    <property type="match status" value="1"/>
</dbReference>
<dbReference type="PANTHER" id="PTHR13847">
    <property type="entry name" value="SARCOSINE DEHYDROGENASE-RELATED"/>
    <property type="match status" value="1"/>
</dbReference>
<evidence type="ECO:0000259" key="4">
    <source>
        <dbReference type="Pfam" id="PF01266"/>
    </source>
</evidence>
<feature type="domain" description="FAD dependent oxidoreductase" evidence="4">
    <location>
        <begin position="4"/>
        <end position="345"/>
    </location>
</feature>
<dbReference type="Pfam" id="PF01266">
    <property type="entry name" value="DAO"/>
    <property type="match status" value="1"/>
</dbReference>
<reference evidence="5" key="1">
    <citation type="submission" date="2018-06" db="EMBL/GenBank/DDBJ databases">
        <authorList>
            <person name="Zhirakovskaya E."/>
        </authorList>
    </citation>
    <scope>NUCLEOTIDE SEQUENCE</scope>
</reference>
<dbReference type="PANTHER" id="PTHR13847:SF289">
    <property type="entry name" value="GLYCINE OXIDASE"/>
    <property type="match status" value="1"/>
</dbReference>
<dbReference type="NCBIfam" id="TIGR02352">
    <property type="entry name" value="thiamin_ThiO"/>
    <property type="match status" value="1"/>
</dbReference>
<dbReference type="GO" id="GO:0009229">
    <property type="term" value="P:thiamine diphosphate biosynthetic process"/>
    <property type="evidence" value="ECO:0007669"/>
    <property type="project" value="UniProtKB-UniPathway"/>
</dbReference>
<evidence type="ECO:0000256" key="1">
    <source>
        <dbReference type="ARBA" id="ARBA00004948"/>
    </source>
</evidence>
<dbReference type="InterPro" id="IPR006076">
    <property type="entry name" value="FAD-dep_OxRdtase"/>
</dbReference>
<dbReference type="AlphaFoldDB" id="A0A3B0XAR1"/>
<dbReference type="GO" id="GO:0005737">
    <property type="term" value="C:cytoplasm"/>
    <property type="evidence" value="ECO:0007669"/>
    <property type="project" value="TreeGrafter"/>
</dbReference>
<dbReference type="GO" id="GO:0050660">
    <property type="term" value="F:flavin adenine dinucleotide binding"/>
    <property type="evidence" value="ECO:0007669"/>
    <property type="project" value="InterPro"/>
</dbReference>
<comment type="pathway">
    <text evidence="1">Cofactor biosynthesis; thiamine diphosphate biosynthesis.</text>
</comment>
<dbReference type="UniPathway" id="UPA00060"/>
<sequence>MPECIVVGGGVIGLLTARQLFIEGVDVLLLEKGPLGGESSWAGGGIISPLYPWRYSDAVNVLAQRSKEVYPDLVGKLFEETGKDSELITSGLFTVVDKNPATRQAILDWAEKWSVSAQYVDNKSDICEIENTVGDVVDKGIWMPDVMQIRNPKFVTALKASFDYLGIQYIEHCEVEEILTKNNIASAVRTSQKNYSAEKIIIASGAWSAQFGITKSSVKVIPVKGQMIMYNGEPNLVKRIVLSEGHYVIPRKDGRILAGSTLEKIGFDKTISSAAHDELHRAAIELVPLLDNLVIERQWAGLRPGTEKGIPYICEHGDVKGLYIHAGHFRNGIVLGLASAELMTDIVLGREPWCDISPYKINAPH</sequence>
<dbReference type="Gene3D" id="3.50.50.60">
    <property type="entry name" value="FAD/NAD(P)-binding domain"/>
    <property type="match status" value="1"/>
</dbReference>
<dbReference type="GO" id="GO:0043799">
    <property type="term" value="F:glycine oxidase activity"/>
    <property type="evidence" value="ECO:0007669"/>
    <property type="project" value="UniProtKB-EC"/>
</dbReference>
<evidence type="ECO:0000256" key="3">
    <source>
        <dbReference type="ARBA" id="ARBA00023002"/>
    </source>
</evidence>
<evidence type="ECO:0000256" key="2">
    <source>
        <dbReference type="ARBA" id="ARBA00022977"/>
    </source>
</evidence>
<accession>A0A3B0XAR1</accession>
<proteinExistence type="predicted"/>
<name>A0A3B0XAR1_9ZZZZ</name>
<organism evidence="5">
    <name type="scientific">hydrothermal vent metagenome</name>
    <dbReference type="NCBI Taxonomy" id="652676"/>
    <lineage>
        <taxon>unclassified sequences</taxon>
        <taxon>metagenomes</taxon>
        <taxon>ecological metagenomes</taxon>
    </lineage>
</organism>